<evidence type="ECO:0000256" key="1">
    <source>
        <dbReference type="SAM" id="MobiDB-lite"/>
    </source>
</evidence>
<feature type="region of interest" description="Disordered" evidence="1">
    <location>
        <begin position="25"/>
        <end position="57"/>
    </location>
</feature>
<name>A0A8X7BEU1_TRICX</name>
<dbReference type="Proteomes" id="UP000887159">
    <property type="component" value="Unassembled WGS sequence"/>
</dbReference>
<feature type="compositionally biased region" description="Pro residues" evidence="1">
    <location>
        <begin position="45"/>
        <end position="57"/>
    </location>
</feature>
<protein>
    <submittedName>
        <fullName evidence="2">Uncharacterized protein</fullName>
    </submittedName>
</protein>
<evidence type="ECO:0000313" key="2">
    <source>
        <dbReference type="EMBL" id="GFY29161.1"/>
    </source>
</evidence>
<dbReference type="EMBL" id="BMAU01021387">
    <property type="protein sequence ID" value="GFY29161.1"/>
    <property type="molecule type" value="Genomic_DNA"/>
</dbReference>
<proteinExistence type="predicted"/>
<comment type="caution">
    <text evidence="2">The sequence shown here is derived from an EMBL/GenBank/DDBJ whole genome shotgun (WGS) entry which is preliminary data.</text>
</comment>
<accession>A0A8X7BEU1</accession>
<evidence type="ECO:0000313" key="3">
    <source>
        <dbReference type="Proteomes" id="UP000887159"/>
    </source>
</evidence>
<keyword evidence="3" id="KW-1185">Reference proteome</keyword>
<reference evidence="2" key="1">
    <citation type="submission" date="2020-08" db="EMBL/GenBank/DDBJ databases">
        <title>Multicomponent nature underlies the extraordinary mechanical properties of spider dragline silk.</title>
        <authorList>
            <person name="Kono N."/>
            <person name="Nakamura H."/>
            <person name="Mori M."/>
            <person name="Yoshida Y."/>
            <person name="Ohtoshi R."/>
            <person name="Malay A.D."/>
            <person name="Moran D.A.P."/>
            <person name="Tomita M."/>
            <person name="Numata K."/>
            <person name="Arakawa K."/>
        </authorList>
    </citation>
    <scope>NUCLEOTIDE SEQUENCE</scope>
</reference>
<sequence length="74" mass="8055">MACRKGLSSDEIANLLREISDNELDGSELSCSNLDSDEDAGVKPPTLPSPPTLPKPYTPLLKNGRLLFLLKKCK</sequence>
<gene>
    <name evidence="2" type="ORF">TNCV_4722891</name>
</gene>
<organism evidence="2 3">
    <name type="scientific">Trichonephila clavipes</name>
    <name type="common">Golden silk orbweaver</name>
    <name type="synonym">Nephila clavipes</name>
    <dbReference type="NCBI Taxonomy" id="2585209"/>
    <lineage>
        <taxon>Eukaryota</taxon>
        <taxon>Metazoa</taxon>
        <taxon>Ecdysozoa</taxon>
        <taxon>Arthropoda</taxon>
        <taxon>Chelicerata</taxon>
        <taxon>Arachnida</taxon>
        <taxon>Araneae</taxon>
        <taxon>Araneomorphae</taxon>
        <taxon>Entelegynae</taxon>
        <taxon>Araneoidea</taxon>
        <taxon>Nephilidae</taxon>
        <taxon>Trichonephila</taxon>
    </lineage>
</organism>
<dbReference type="AlphaFoldDB" id="A0A8X7BEU1"/>